<proteinExistence type="predicted"/>
<organism evidence="1 2">
    <name type="scientific">Trematosphaeria pertusa</name>
    <dbReference type="NCBI Taxonomy" id="390896"/>
    <lineage>
        <taxon>Eukaryota</taxon>
        <taxon>Fungi</taxon>
        <taxon>Dikarya</taxon>
        <taxon>Ascomycota</taxon>
        <taxon>Pezizomycotina</taxon>
        <taxon>Dothideomycetes</taxon>
        <taxon>Pleosporomycetidae</taxon>
        <taxon>Pleosporales</taxon>
        <taxon>Massarineae</taxon>
        <taxon>Trematosphaeriaceae</taxon>
        <taxon>Trematosphaeria</taxon>
    </lineage>
</organism>
<name>A0A6A6IV20_9PLEO</name>
<dbReference type="GeneID" id="54579811"/>
<accession>A0A6A6IV20</accession>
<dbReference type="Proteomes" id="UP000800094">
    <property type="component" value="Unassembled WGS sequence"/>
</dbReference>
<evidence type="ECO:0000313" key="2">
    <source>
        <dbReference type="Proteomes" id="UP000800094"/>
    </source>
</evidence>
<gene>
    <name evidence="1" type="ORF">BU26DRAFT_500171</name>
</gene>
<dbReference type="AlphaFoldDB" id="A0A6A6IV20"/>
<dbReference type="RefSeq" id="XP_033689415.1">
    <property type="nucleotide sequence ID" value="XM_033826481.1"/>
</dbReference>
<sequence>MALAAAEFDKLSEPVLISVGDMRVNLSVPRACVLGSLAEYIVAEVNHTRMLAQQQSNGPPRGMNGMADWLCVLAAQSNSASSIAQAGEIRKCILRGESTESLLIVSGEAGTAGAGYAEARPLAKAMEMHVAPKEQAASAPVPGEAMGPEVVHGYKYLATSPTRSSPSSKVPLPFDKLLNFHLLLFSCHNMADVETNAFPNHGDLAQTDRP</sequence>
<protein>
    <submittedName>
        <fullName evidence="1">Uncharacterized protein</fullName>
    </submittedName>
</protein>
<dbReference type="EMBL" id="ML987190">
    <property type="protein sequence ID" value="KAF2254411.1"/>
    <property type="molecule type" value="Genomic_DNA"/>
</dbReference>
<reference evidence="1" key="1">
    <citation type="journal article" date="2020" name="Stud. Mycol.">
        <title>101 Dothideomycetes genomes: a test case for predicting lifestyles and emergence of pathogens.</title>
        <authorList>
            <person name="Haridas S."/>
            <person name="Albert R."/>
            <person name="Binder M."/>
            <person name="Bloem J."/>
            <person name="Labutti K."/>
            <person name="Salamov A."/>
            <person name="Andreopoulos B."/>
            <person name="Baker S."/>
            <person name="Barry K."/>
            <person name="Bills G."/>
            <person name="Bluhm B."/>
            <person name="Cannon C."/>
            <person name="Castanera R."/>
            <person name="Culley D."/>
            <person name="Daum C."/>
            <person name="Ezra D."/>
            <person name="Gonzalez J."/>
            <person name="Henrissat B."/>
            <person name="Kuo A."/>
            <person name="Liang C."/>
            <person name="Lipzen A."/>
            <person name="Lutzoni F."/>
            <person name="Magnuson J."/>
            <person name="Mondo S."/>
            <person name="Nolan M."/>
            <person name="Ohm R."/>
            <person name="Pangilinan J."/>
            <person name="Park H.-J."/>
            <person name="Ramirez L."/>
            <person name="Alfaro M."/>
            <person name="Sun H."/>
            <person name="Tritt A."/>
            <person name="Yoshinaga Y."/>
            <person name="Zwiers L.-H."/>
            <person name="Turgeon B."/>
            <person name="Goodwin S."/>
            <person name="Spatafora J."/>
            <person name="Crous P."/>
            <person name="Grigoriev I."/>
        </authorList>
    </citation>
    <scope>NUCLEOTIDE SEQUENCE</scope>
    <source>
        <strain evidence="1">CBS 122368</strain>
    </source>
</reference>
<keyword evidence="2" id="KW-1185">Reference proteome</keyword>
<evidence type="ECO:0000313" key="1">
    <source>
        <dbReference type="EMBL" id="KAF2254411.1"/>
    </source>
</evidence>